<dbReference type="Gene3D" id="3.90.1640.10">
    <property type="entry name" value="inorganic pyrophosphatase (n-terminal core)"/>
    <property type="match status" value="2"/>
</dbReference>
<dbReference type="STRING" id="1817841.A3B10_00110"/>
<evidence type="ECO:0000313" key="2">
    <source>
        <dbReference type="Proteomes" id="UP000177281"/>
    </source>
</evidence>
<accession>A0A1F5PX90</accession>
<name>A0A1F5PX90_9BACT</name>
<reference evidence="1 2" key="1">
    <citation type="journal article" date="2016" name="Nat. Commun.">
        <title>Thousands of microbial genomes shed light on interconnected biogeochemical processes in an aquifer system.</title>
        <authorList>
            <person name="Anantharaman K."/>
            <person name="Brown C.T."/>
            <person name="Hug L.A."/>
            <person name="Sharon I."/>
            <person name="Castelle C.J."/>
            <person name="Probst A.J."/>
            <person name="Thomas B.C."/>
            <person name="Singh A."/>
            <person name="Wilkins M.J."/>
            <person name="Karaoz U."/>
            <person name="Brodie E.L."/>
            <person name="Williams K.H."/>
            <person name="Hubbard S.S."/>
            <person name="Banfield J.F."/>
        </authorList>
    </citation>
    <scope>NUCLEOTIDE SEQUENCE [LARGE SCALE GENOMIC DNA]</scope>
</reference>
<dbReference type="EMBL" id="MFFB01000013">
    <property type="protein sequence ID" value="OGE94551.1"/>
    <property type="molecule type" value="Genomic_DNA"/>
</dbReference>
<proteinExistence type="predicted"/>
<protein>
    <recommendedName>
        <fullName evidence="3">DDH domain-containing protein</fullName>
    </recommendedName>
</protein>
<dbReference type="Proteomes" id="UP000177281">
    <property type="component" value="Unassembled WGS sequence"/>
</dbReference>
<dbReference type="SUPFAM" id="SSF64182">
    <property type="entry name" value="DHH phosphoesterases"/>
    <property type="match status" value="1"/>
</dbReference>
<dbReference type="AlphaFoldDB" id="A0A1F5PX90"/>
<dbReference type="InterPro" id="IPR051319">
    <property type="entry name" value="Oligoribo/pAp-PDE_c-di-AMP_PDE"/>
</dbReference>
<dbReference type="PANTHER" id="PTHR47618:SF1">
    <property type="entry name" value="BIFUNCTIONAL OLIGORIBONUCLEASE AND PAP PHOSPHATASE NRNA"/>
    <property type="match status" value="1"/>
</dbReference>
<organism evidence="1 2">
    <name type="scientific">Candidatus Doudnabacteria bacterium RIFCSPLOWO2_01_FULL_44_21</name>
    <dbReference type="NCBI Taxonomy" id="1817841"/>
    <lineage>
        <taxon>Bacteria</taxon>
        <taxon>Candidatus Doudnaibacteriota</taxon>
    </lineage>
</organism>
<dbReference type="PANTHER" id="PTHR47618">
    <property type="entry name" value="BIFUNCTIONAL OLIGORIBONUCLEASE AND PAP PHOSPHATASE NRNA"/>
    <property type="match status" value="1"/>
</dbReference>
<evidence type="ECO:0008006" key="3">
    <source>
        <dbReference type="Google" id="ProtNLM"/>
    </source>
</evidence>
<sequence length="379" mass="42832">MEITAQITSKISQAATVLIIVAGDSGDSLAAGLALQGFLKKLEKETAVLSFTPKLNKLDFLQGFREAREELDVTKSFVIDVSTKQTQIEELSYKKEVDKLSIFIKPKKGQFEKNDISFRSSNFPFDLLIMIGVDSLDRLGQLYNENTELFFETPILNIDFKATNENFGQYNLVNLTATSNSEIVFDLINHIEATFIDEAIATQLLTGIISETESFQHVRTTPQTFLKASQLVSLGANQQEIISRLYKTKSLGLLKLWGRVLARLQQAPEISLVYSSINQTDLERSQASEEDVQTIIKEMSMQLGFAKLFLFFKEDQSNQTSVWCHSTLPVDLRQIFAQFKPKLLAYQTTYFSLNQPLSEAEKQIVSLLKSDIAKYKLNM</sequence>
<evidence type="ECO:0000313" key="1">
    <source>
        <dbReference type="EMBL" id="OGE94551.1"/>
    </source>
</evidence>
<comment type="caution">
    <text evidence="1">The sequence shown here is derived from an EMBL/GenBank/DDBJ whole genome shotgun (WGS) entry which is preliminary data.</text>
</comment>
<gene>
    <name evidence="1" type="ORF">A3B10_00110</name>
</gene>
<dbReference type="InterPro" id="IPR038763">
    <property type="entry name" value="DHH_sf"/>
</dbReference>
<dbReference type="Gene3D" id="3.10.310.30">
    <property type="match status" value="1"/>
</dbReference>